<dbReference type="InterPro" id="IPR038765">
    <property type="entry name" value="Papain-like_cys_pep_sf"/>
</dbReference>
<dbReference type="PANTHER" id="PTHR46333:SF2">
    <property type="entry name" value="CYTOKINESIS PROTEIN 3"/>
    <property type="match status" value="1"/>
</dbReference>
<protein>
    <recommendedName>
        <fullName evidence="2">Transglutaminase-like domain-containing protein</fullName>
    </recommendedName>
</protein>
<dbReference type="SUPFAM" id="SSF54001">
    <property type="entry name" value="Cysteine proteinases"/>
    <property type="match status" value="1"/>
</dbReference>
<gene>
    <name evidence="3" type="ORF">OI18_15685</name>
</gene>
<dbReference type="RefSeq" id="WP_039141464.1">
    <property type="nucleotide sequence ID" value="NZ_JSVC01000017.1"/>
</dbReference>
<evidence type="ECO:0000313" key="4">
    <source>
        <dbReference type="Proteomes" id="UP000031408"/>
    </source>
</evidence>
<dbReference type="Gene3D" id="2.60.120.1130">
    <property type="match status" value="1"/>
</dbReference>
<proteinExistence type="predicted"/>
<dbReference type="Proteomes" id="UP000031408">
    <property type="component" value="Unassembled WGS sequence"/>
</dbReference>
<feature type="domain" description="Transglutaminase-like" evidence="2">
    <location>
        <begin position="285"/>
        <end position="391"/>
    </location>
</feature>
<organism evidence="3 4">
    <name type="scientific">Flavihumibacter solisilvae</name>
    <dbReference type="NCBI Taxonomy" id="1349421"/>
    <lineage>
        <taxon>Bacteria</taxon>
        <taxon>Pseudomonadati</taxon>
        <taxon>Bacteroidota</taxon>
        <taxon>Chitinophagia</taxon>
        <taxon>Chitinophagales</taxon>
        <taxon>Chitinophagaceae</taxon>
        <taxon>Flavihumibacter</taxon>
    </lineage>
</organism>
<evidence type="ECO:0000256" key="1">
    <source>
        <dbReference type="SAM" id="SignalP"/>
    </source>
</evidence>
<dbReference type="InterPro" id="IPR002931">
    <property type="entry name" value="Transglutaminase-like"/>
</dbReference>
<accession>A0A0C1LEF5</accession>
<dbReference type="AlphaFoldDB" id="A0A0C1LEF5"/>
<feature type="chain" id="PRO_5002135615" description="Transglutaminase-like domain-containing protein" evidence="1">
    <location>
        <begin position="20"/>
        <end position="646"/>
    </location>
</feature>
<dbReference type="Pfam" id="PF01841">
    <property type="entry name" value="Transglut_core"/>
    <property type="match status" value="1"/>
</dbReference>
<name>A0A0C1LEF5_9BACT</name>
<dbReference type="Gene3D" id="3.10.620.30">
    <property type="match status" value="1"/>
</dbReference>
<dbReference type="STRING" id="1349421.OI18_15685"/>
<evidence type="ECO:0000313" key="3">
    <source>
        <dbReference type="EMBL" id="KIC93803.1"/>
    </source>
</evidence>
<dbReference type="EMBL" id="JSVC01000017">
    <property type="protein sequence ID" value="KIC93803.1"/>
    <property type="molecule type" value="Genomic_DNA"/>
</dbReference>
<evidence type="ECO:0000259" key="2">
    <source>
        <dbReference type="Pfam" id="PF01841"/>
    </source>
</evidence>
<sequence>MKKTALSLFLLLSVTRLFSQLQTSDSEGATQATALKKISKKAKYGAHLISQEFSFNTGKGLDGATVVTARENSSIEMVSMDNKAYMGYLVPYNNFVQVKDYDFEVFYKNKFRSQKYAPQKVSLTDDAIFFDDSFGQFYGMNAEESGQRCRFTYDYIFSDAKYLTRVFFHENMPVKEHRISFKVPSWLELQIMEKNFDSQYKIKKETRKEDGFTVYTYTAQNMQAVRQEPVSLSRPYYLPHLIVTVRSFTINGKKQNGFTKVDDMYAWYNYLYKKANNDIASLKPLVAQLTQGKANDMEKIRSIYYWVQDNIRYIAFEEGYSGFIPHTVQDVFKNKYGDCKGMANLLTEMMKIAGFDAHFAWIGTREIPYDRREVLSLCVDNHAISVLYHQGNTYFLDGTEKYAPLGKNAYRIQGKNVLVQDGDNFRLETVPSAKPEDNNLATTVRMKLNGDKLTGHVKLTYNGEAKNFFHYIYNRIPANKRSEFIKRLVELNISSAEVSNVKNSDFADRDLPIVIEGDVEISNRVTIVDKICYTSMDFYTSTFGGFVPDEERQNPIDLDHVFFATDEVVLELPANAKANGIPQAFTAAFSKNNMEASYAIEKNTIVLKKKMQLNSPVIRNNEFTDWKNFLAKIREFNRNNISIQLQ</sequence>
<keyword evidence="1" id="KW-0732">Signal</keyword>
<feature type="signal peptide" evidence="1">
    <location>
        <begin position="1"/>
        <end position="19"/>
    </location>
</feature>
<comment type="caution">
    <text evidence="3">The sequence shown here is derived from an EMBL/GenBank/DDBJ whole genome shotgun (WGS) entry which is preliminary data.</text>
</comment>
<reference evidence="3 4" key="1">
    <citation type="submission" date="2014-11" db="EMBL/GenBank/DDBJ databases">
        <title>Genome sequence of Flavihumibacter solisilvae 3-3.</title>
        <authorList>
            <person name="Zhou G."/>
            <person name="Li M."/>
            <person name="Wang G."/>
        </authorList>
    </citation>
    <scope>NUCLEOTIDE SEQUENCE [LARGE SCALE GENOMIC DNA]</scope>
    <source>
        <strain evidence="3 4">3-3</strain>
    </source>
</reference>
<dbReference type="InterPro" id="IPR052557">
    <property type="entry name" value="CAP/Cytokinesis_protein"/>
</dbReference>
<dbReference type="PANTHER" id="PTHR46333">
    <property type="entry name" value="CYTOKINESIS PROTEIN 3"/>
    <property type="match status" value="1"/>
</dbReference>
<dbReference type="Gene3D" id="2.60.40.3140">
    <property type="match status" value="1"/>
</dbReference>
<dbReference type="GO" id="GO:0005737">
    <property type="term" value="C:cytoplasm"/>
    <property type="evidence" value="ECO:0007669"/>
    <property type="project" value="TreeGrafter"/>
</dbReference>
<dbReference type="OrthoDB" id="8595007at2"/>
<keyword evidence="4" id="KW-1185">Reference proteome</keyword>